<protein>
    <submittedName>
        <fullName evidence="1">Uncharacterized protein</fullName>
    </submittedName>
</protein>
<reference evidence="1 2" key="1">
    <citation type="submission" date="2013-11" db="EMBL/GenBank/DDBJ databases">
        <title>Opisthorchis viverrini - life in the bile duct.</title>
        <authorList>
            <person name="Young N.D."/>
            <person name="Nagarajan N."/>
            <person name="Lin S.J."/>
            <person name="Korhonen P.K."/>
            <person name="Jex A.R."/>
            <person name="Hall R.S."/>
            <person name="Safavi-Hemami H."/>
            <person name="Kaewkong W."/>
            <person name="Bertrand D."/>
            <person name="Gao S."/>
            <person name="Seet Q."/>
            <person name="Wongkham S."/>
            <person name="Teh B.T."/>
            <person name="Wongkham C."/>
            <person name="Intapan P.M."/>
            <person name="Maleewong W."/>
            <person name="Yang X."/>
            <person name="Hu M."/>
            <person name="Wang Z."/>
            <person name="Hofmann A."/>
            <person name="Sternberg P.W."/>
            <person name="Tan P."/>
            <person name="Wang J."/>
            <person name="Gasser R.B."/>
        </authorList>
    </citation>
    <scope>NUCLEOTIDE SEQUENCE [LARGE SCALE GENOMIC DNA]</scope>
</reference>
<keyword evidence="2" id="KW-1185">Reference proteome</keyword>
<evidence type="ECO:0000313" key="1">
    <source>
        <dbReference type="EMBL" id="KER31298.1"/>
    </source>
</evidence>
<organism evidence="1 2">
    <name type="scientific">Opisthorchis viverrini</name>
    <name type="common">Southeast Asian liver fluke</name>
    <dbReference type="NCBI Taxonomy" id="6198"/>
    <lineage>
        <taxon>Eukaryota</taxon>
        <taxon>Metazoa</taxon>
        <taxon>Spiralia</taxon>
        <taxon>Lophotrochozoa</taxon>
        <taxon>Platyhelminthes</taxon>
        <taxon>Trematoda</taxon>
        <taxon>Digenea</taxon>
        <taxon>Opisthorchiida</taxon>
        <taxon>Opisthorchiata</taxon>
        <taxon>Opisthorchiidae</taxon>
        <taxon>Opisthorchis</taxon>
    </lineage>
</organism>
<dbReference type="GeneID" id="20316667"/>
<proteinExistence type="predicted"/>
<dbReference type="CTD" id="20316667"/>
<dbReference type="RefSeq" id="XP_009164992.1">
    <property type="nucleotide sequence ID" value="XM_009166728.1"/>
</dbReference>
<gene>
    <name evidence="1" type="ORF">T265_02479</name>
</gene>
<dbReference type="OrthoDB" id="6255742at2759"/>
<sequence>MHSDQRSEFVTIIPLSIEKLSTGNPAIFQLRIFTGSPSVSAIRNTSEQGTSNLIHSSCHSCEIPARKSTVNGPSLLRHLKNGHSAVLSRLGQPDSIPALVLSSGSMAVDPEEPGIWPVLHPEPLSFPPTWPSKSENIYHAWYDDIKKGGEVLRECNGKLSVPMVQDPIDNENSLCLHWSVTENKNREREKREKERERKTYHYLPVGPTNSNGIRLMVYKLRKKFIRAVSIVVTIISLESDSFCGMGDAGEPAFSPPSIPSVLGIGSDEGRINWLHSCHEPADRLSNQKSYTVNRSGTELPFKEPYICVEPTMVVFLDLKAASDFVYRQVLWQCLWSKLLTLLKVLYANSRGRVEVYGKLSPEFTTSSGVRQGCPLSPFLFNFVIDTIMEDSIPASYACEIEVLPGPPLTNIKQY</sequence>
<name>A0A074ZV05_OPIVI</name>
<dbReference type="KEGG" id="ovi:T265_02479"/>
<dbReference type="Proteomes" id="UP000054324">
    <property type="component" value="Unassembled WGS sequence"/>
</dbReference>
<dbReference type="PANTHER" id="PTHR47027">
    <property type="entry name" value="REVERSE TRANSCRIPTASE DOMAIN-CONTAINING PROTEIN"/>
    <property type="match status" value="1"/>
</dbReference>
<evidence type="ECO:0000313" key="2">
    <source>
        <dbReference type="Proteomes" id="UP000054324"/>
    </source>
</evidence>
<dbReference type="AlphaFoldDB" id="A0A074ZV05"/>
<dbReference type="PANTHER" id="PTHR47027:SF20">
    <property type="entry name" value="REVERSE TRANSCRIPTASE-LIKE PROTEIN WITH RNA-DIRECTED DNA POLYMERASE DOMAIN"/>
    <property type="match status" value="1"/>
</dbReference>
<accession>A0A074ZV05</accession>
<dbReference type="EMBL" id="KL596648">
    <property type="protein sequence ID" value="KER31298.1"/>
    <property type="molecule type" value="Genomic_DNA"/>
</dbReference>